<dbReference type="GO" id="GO:0005743">
    <property type="term" value="C:mitochondrial inner membrane"/>
    <property type="evidence" value="ECO:0007669"/>
    <property type="project" value="UniProtKB-SubCell"/>
</dbReference>
<keyword evidence="6 10" id="KW-0999">Mitochondrion inner membrane</keyword>
<reference evidence="11 12" key="1">
    <citation type="submission" date="2024-09" db="EMBL/GenBank/DDBJ databases">
        <title>A chromosome-level genome assembly of Gray's grenadier anchovy, Coilia grayii.</title>
        <authorList>
            <person name="Fu Z."/>
        </authorList>
    </citation>
    <scope>NUCLEOTIDE SEQUENCE [LARGE SCALE GENOMIC DNA]</scope>
    <source>
        <strain evidence="11">G4</strain>
        <tissue evidence="11">Muscle</tissue>
    </source>
</reference>
<dbReference type="AlphaFoldDB" id="A0ABD1JGG4"/>
<keyword evidence="7 10" id="KW-1133">Transmembrane helix</keyword>
<evidence type="ECO:0000256" key="9">
    <source>
        <dbReference type="ARBA" id="ARBA00023136"/>
    </source>
</evidence>
<organism evidence="11 12">
    <name type="scientific">Coilia grayii</name>
    <name type="common">Gray's grenadier anchovy</name>
    <dbReference type="NCBI Taxonomy" id="363190"/>
    <lineage>
        <taxon>Eukaryota</taxon>
        <taxon>Metazoa</taxon>
        <taxon>Chordata</taxon>
        <taxon>Craniata</taxon>
        <taxon>Vertebrata</taxon>
        <taxon>Euteleostomi</taxon>
        <taxon>Actinopterygii</taxon>
        <taxon>Neopterygii</taxon>
        <taxon>Teleostei</taxon>
        <taxon>Clupei</taxon>
        <taxon>Clupeiformes</taxon>
        <taxon>Clupeoidei</taxon>
        <taxon>Engraulidae</taxon>
        <taxon>Coilinae</taxon>
        <taxon>Coilia</taxon>
    </lineage>
</organism>
<dbReference type="InterPro" id="IPR036639">
    <property type="entry name" value="Cyt_c_oxidase_su4_sf"/>
</dbReference>
<dbReference type="Pfam" id="PF02936">
    <property type="entry name" value="COX4"/>
    <property type="match status" value="1"/>
</dbReference>
<evidence type="ECO:0000256" key="8">
    <source>
        <dbReference type="ARBA" id="ARBA00023128"/>
    </source>
</evidence>
<evidence type="ECO:0000256" key="2">
    <source>
        <dbReference type="ARBA" id="ARBA00004673"/>
    </source>
</evidence>
<evidence type="ECO:0000256" key="5">
    <source>
        <dbReference type="ARBA" id="ARBA00022692"/>
    </source>
</evidence>
<feature type="transmembrane region" description="Helical" evidence="10">
    <location>
        <begin position="134"/>
        <end position="152"/>
    </location>
</feature>
<comment type="similarity">
    <text evidence="3 10">Belongs to the cytochrome c oxidase IV family.</text>
</comment>
<dbReference type="InterPro" id="IPR004203">
    <property type="entry name" value="Cyt_c_oxidase_su4_fam"/>
</dbReference>
<comment type="pathway">
    <text evidence="2 10">Energy metabolism; oxidative phosphorylation.</text>
</comment>
<keyword evidence="9 10" id="KW-0472">Membrane</keyword>
<keyword evidence="8 10" id="KW-0496">Mitochondrion</keyword>
<comment type="caution">
    <text evidence="11">The sequence shown here is derived from an EMBL/GenBank/DDBJ whole genome shotgun (WGS) entry which is preliminary data.</text>
</comment>
<gene>
    <name evidence="11" type="ORF">ACEWY4_019025</name>
</gene>
<dbReference type="PANTHER" id="PTHR10707:SF13">
    <property type="entry name" value="CYTOCHROME C OXIDASE SUBUNIT 4"/>
    <property type="match status" value="1"/>
</dbReference>
<sequence length="200" mass="22972">MIHALPIQRHVGNLLRTKADIFNNLNKMLTSRALIRGLRPSLWRSLSSTSALQGAHAKAVDALDASVPQYNNCVGIPLPDIPFVRVPSAEQKKLKEKEKGPWSSLSKEEKLSLYRMSFELTYPEMRQGSGEWKTVVAGVLFFLGLSGLLVWWQRIYVYGDVPHTLSKEWVEQQTQRMIDMRINPVEGFASKWDYEKKQWK</sequence>
<name>A0ABD1JGG4_9TELE</name>
<protein>
    <recommendedName>
        <fullName evidence="10">Cytochrome c oxidase subunit 4</fullName>
    </recommendedName>
</protein>
<evidence type="ECO:0000256" key="1">
    <source>
        <dbReference type="ARBA" id="ARBA00004434"/>
    </source>
</evidence>
<proteinExistence type="inferred from homology"/>
<evidence type="ECO:0000256" key="3">
    <source>
        <dbReference type="ARBA" id="ARBA00008135"/>
    </source>
</evidence>
<evidence type="ECO:0000256" key="10">
    <source>
        <dbReference type="RuleBase" id="RU367145"/>
    </source>
</evidence>
<dbReference type="Gene3D" id="1.10.442.10">
    <property type="entry name" value="Cytochrome c oxidase subunit IV"/>
    <property type="match status" value="1"/>
</dbReference>
<evidence type="ECO:0000313" key="11">
    <source>
        <dbReference type="EMBL" id="KAL2085705.1"/>
    </source>
</evidence>
<dbReference type="SUPFAM" id="SSF81406">
    <property type="entry name" value="Mitochondrial cytochrome c oxidase subunit IV"/>
    <property type="match status" value="1"/>
</dbReference>
<comment type="subunit">
    <text evidence="4">Component of the cytochrome c oxidase (complex IV, CIV), a multisubunit enzyme composed of 14 subunits. The complex is composed of a catalytic core of 3 subunits MT-CO1, MT-CO2 and MT-CO3, encoded in the mitochondrial DNA, and 11 supernumerary subunits COX4I, COX5A, COX5B, COX6A, COX6B, COX6C, COX7A, COX7B, COX7C, COX8 and NDUFA4, which are encoded in the nuclear genome. The complex exists as a monomer or a dimer and forms supercomplexes (SCs) in the inner mitochondrial membrane with NADH-ubiquinone oxidoreductase (complex I, CI) and ubiquinol-cytochrome c oxidoreductase (cytochrome b-c1 complex, complex III, CIII), resulting in different assemblies (supercomplex SCI(1)III(2)IV(1) and megacomplex MCI(2)III(2)IV(2)).</text>
</comment>
<dbReference type="CDD" id="cd00922">
    <property type="entry name" value="Cyt_c_Oxidase_IV"/>
    <property type="match status" value="1"/>
</dbReference>
<dbReference type="EMBL" id="JBHFQA010000016">
    <property type="protein sequence ID" value="KAL2085705.1"/>
    <property type="molecule type" value="Genomic_DNA"/>
</dbReference>
<dbReference type="Proteomes" id="UP001591681">
    <property type="component" value="Unassembled WGS sequence"/>
</dbReference>
<dbReference type="FunFam" id="1.10.442.10:FF:000001">
    <property type="entry name" value="Cytochrome c oxidase subunit 4 isoform 1"/>
    <property type="match status" value="1"/>
</dbReference>
<dbReference type="InterPro" id="IPR013288">
    <property type="entry name" value="Cyt_c_oxidase_su4"/>
</dbReference>
<evidence type="ECO:0000313" key="12">
    <source>
        <dbReference type="Proteomes" id="UP001591681"/>
    </source>
</evidence>
<evidence type="ECO:0000256" key="7">
    <source>
        <dbReference type="ARBA" id="ARBA00022989"/>
    </source>
</evidence>
<dbReference type="PRINTS" id="PR01873">
    <property type="entry name" value="CYTCOXIDASE4"/>
</dbReference>
<keyword evidence="5 10" id="KW-0812">Transmembrane</keyword>
<comment type="subcellular location">
    <subcellularLocation>
        <location evidence="1 10">Mitochondrion inner membrane</location>
        <topology evidence="1 10">Single-pass membrane protein</topology>
    </subcellularLocation>
</comment>
<evidence type="ECO:0000256" key="4">
    <source>
        <dbReference type="ARBA" id="ARBA00011485"/>
    </source>
</evidence>
<keyword evidence="12" id="KW-1185">Reference proteome</keyword>
<comment type="function">
    <text evidence="10">Component of the cytochrome c oxidase, the last enzyme in the mitochondrial electron transport chain which drives oxidative phosphorylation.</text>
</comment>
<dbReference type="PANTHER" id="PTHR10707">
    <property type="entry name" value="CYTOCHROME C OXIDASE SUBUNIT IV"/>
    <property type="match status" value="1"/>
</dbReference>
<evidence type="ECO:0000256" key="6">
    <source>
        <dbReference type="ARBA" id="ARBA00022792"/>
    </source>
</evidence>
<accession>A0ABD1JGG4</accession>